<reference evidence="2 3" key="1">
    <citation type="journal article" date="2016" name="Nat. Commun.">
        <title>Thousands of microbial genomes shed light on interconnected biogeochemical processes in an aquifer system.</title>
        <authorList>
            <person name="Anantharaman K."/>
            <person name="Brown C.T."/>
            <person name="Hug L.A."/>
            <person name="Sharon I."/>
            <person name="Castelle C.J."/>
            <person name="Probst A.J."/>
            <person name="Thomas B.C."/>
            <person name="Singh A."/>
            <person name="Wilkins M.J."/>
            <person name="Karaoz U."/>
            <person name="Brodie E.L."/>
            <person name="Williams K.H."/>
            <person name="Hubbard S.S."/>
            <person name="Banfield J.F."/>
        </authorList>
    </citation>
    <scope>NUCLEOTIDE SEQUENCE [LARGE SCALE GENOMIC DNA]</scope>
</reference>
<evidence type="ECO:0000313" key="3">
    <source>
        <dbReference type="Proteomes" id="UP000176377"/>
    </source>
</evidence>
<feature type="signal peptide" evidence="1">
    <location>
        <begin position="1"/>
        <end position="24"/>
    </location>
</feature>
<dbReference type="EMBL" id="MFLA01000004">
    <property type="protein sequence ID" value="OGG60665.1"/>
    <property type="molecule type" value="Genomic_DNA"/>
</dbReference>
<evidence type="ECO:0000256" key="1">
    <source>
        <dbReference type="SAM" id="SignalP"/>
    </source>
</evidence>
<dbReference type="NCBIfam" id="TIGR04088">
    <property type="entry name" value="cognate_SipW"/>
    <property type="match status" value="1"/>
</dbReference>
<dbReference type="Proteomes" id="UP000176377">
    <property type="component" value="Unassembled WGS sequence"/>
</dbReference>
<dbReference type="InterPro" id="IPR011050">
    <property type="entry name" value="Pectin_lyase_fold/virulence"/>
</dbReference>
<name>A0A1F6DGY7_9BACT</name>
<comment type="caution">
    <text evidence="2">The sequence shown here is derived from an EMBL/GenBank/DDBJ whole genome shotgun (WGS) entry which is preliminary data.</text>
</comment>
<organism evidence="2 3">
    <name type="scientific">Candidatus Kaiserbacteria bacterium RIFCSPHIGHO2_01_FULL_56_24</name>
    <dbReference type="NCBI Taxonomy" id="1798487"/>
    <lineage>
        <taxon>Bacteria</taxon>
        <taxon>Candidatus Kaiseribacteriota</taxon>
    </lineage>
</organism>
<dbReference type="InterPro" id="IPR023833">
    <property type="entry name" value="Signal_pept_SipW-depend-type"/>
</dbReference>
<accession>A0A1F6DGY7</accession>
<evidence type="ECO:0000313" key="2">
    <source>
        <dbReference type="EMBL" id="OGG60665.1"/>
    </source>
</evidence>
<protein>
    <recommendedName>
        <fullName evidence="4">Right handed beta helix domain-containing protein</fullName>
    </recommendedName>
</protein>
<sequence length="572" mass="58766">MTGIFNTRILASVAMLVFVGAVVASSTGAFFSDTETSTGNTFTAGDIDLQIDNESYVTDANGVLVASPSTSWSLKDLIPGVDHFFNFSDVKPGDIGEDTISIHVGSNNAWMCAAARITDDSDQSCTDPENADDPTCANPGLGQGELDSALNFAFWHDDGDNVLETGEETSIFLQGPLSGIGVAGQIRLADSSGSILGGSTPIPGNTTFYIGKAWCFGTLTPAPRAPGALSPLGGTGFTCDGSAVNNAAQTDQVQGDLQFYAVQARNNSTFTCATGYTPTWPQEVRPTLGANLNAYADPNPQTCNVTVDDSGGASFTSIQAAINDAGTTVGEKVCVADGIYNEDVNINKSIILVGSGATSTTVINGQIGGQTGAVMIAADNVTVSGFQINAAANSVAAMRILAVHTGATVSFNKITSASGGGAVDSVGGQTNHTFNNNEFVGVAGSQLVYINGLASNNVASTNVDFTQNSFTGASGIALGQEAGGSSITLNKFSTVTSGYDVEDWGLGNNFNQNNFNDGGLNLQHSENGQTGENGITNAENNWWGDINPADGDVNANVDVDFVPSEVAAFPEN</sequence>
<feature type="chain" id="PRO_5009523873" description="Right handed beta helix domain-containing protein" evidence="1">
    <location>
        <begin position="25"/>
        <end position="572"/>
    </location>
</feature>
<dbReference type="AlphaFoldDB" id="A0A1F6DGY7"/>
<gene>
    <name evidence="2" type="ORF">A2765_03775</name>
</gene>
<evidence type="ECO:0008006" key="4">
    <source>
        <dbReference type="Google" id="ProtNLM"/>
    </source>
</evidence>
<dbReference type="SUPFAM" id="SSF51126">
    <property type="entry name" value="Pectin lyase-like"/>
    <property type="match status" value="1"/>
</dbReference>
<proteinExistence type="predicted"/>
<keyword evidence="1" id="KW-0732">Signal</keyword>